<reference evidence="3" key="2">
    <citation type="submission" date="2020-10" db="UniProtKB">
        <authorList>
            <consortium name="WormBaseParasite"/>
        </authorList>
    </citation>
    <scope>IDENTIFICATION</scope>
</reference>
<evidence type="ECO:0000313" key="3">
    <source>
        <dbReference type="WBParaSite" id="Pan_g16341.t1"/>
    </source>
</evidence>
<organism evidence="2 3">
    <name type="scientific">Panagrellus redivivus</name>
    <name type="common">Microworm</name>
    <dbReference type="NCBI Taxonomy" id="6233"/>
    <lineage>
        <taxon>Eukaryota</taxon>
        <taxon>Metazoa</taxon>
        <taxon>Ecdysozoa</taxon>
        <taxon>Nematoda</taxon>
        <taxon>Chromadorea</taxon>
        <taxon>Rhabditida</taxon>
        <taxon>Tylenchina</taxon>
        <taxon>Panagrolaimomorpha</taxon>
        <taxon>Panagrolaimoidea</taxon>
        <taxon>Panagrolaimidae</taxon>
        <taxon>Panagrellus</taxon>
    </lineage>
</organism>
<dbReference type="Proteomes" id="UP000492821">
    <property type="component" value="Unassembled WGS sequence"/>
</dbReference>
<proteinExistence type="predicted"/>
<evidence type="ECO:0000313" key="2">
    <source>
        <dbReference type="Proteomes" id="UP000492821"/>
    </source>
</evidence>
<protein>
    <submittedName>
        <fullName evidence="3">Outer membrane lipoprotein</fullName>
    </submittedName>
</protein>
<evidence type="ECO:0000256" key="1">
    <source>
        <dbReference type="SAM" id="MobiDB-lite"/>
    </source>
</evidence>
<reference evidence="2" key="1">
    <citation type="journal article" date="2013" name="Genetics">
        <title>The draft genome and transcriptome of Panagrellus redivivus are shaped by the harsh demands of a free-living lifestyle.</title>
        <authorList>
            <person name="Srinivasan J."/>
            <person name="Dillman A.R."/>
            <person name="Macchietto M.G."/>
            <person name="Heikkinen L."/>
            <person name="Lakso M."/>
            <person name="Fracchia K.M."/>
            <person name="Antoshechkin I."/>
            <person name="Mortazavi A."/>
            <person name="Wong G."/>
            <person name="Sternberg P.W."/>
        </authorList>
    </citation>
    <scope>NUCLEOTIDE SEQUENCE [LARGE SCALE GENOMIC DNA]</scope>
    <source>
        <strain evidence="2">MT8872</strain>
    </source>
</reference>
<feature type="region of interest" description="Disordered" evidence="1">
    <location>
        <begin position="1"/>
        <end position="24"/>
    </location>
</feature>
<dbReference type="AlphaFoldDB" id="A0A7E4ZTI1"/>
<keyword evidence="2" id="KW-1185">Reference proteome</keyword>
<sequence length="152" mass="16620">MTRLDCEFSPTAKTGRDKKKNPSGQVPYVQRLLGRWLVYIPEKRGGAISRSSSFIVAGSASGYELPWQAYALVAVSAFTQTGDVASRKCAVCRSMRFDGMMIAVNHVDICRLDFLAGVGGYFSVRKTTHFNDIQSGHEASLNGTCLTGVFQK</sequence>
<name>A0A7E4ZTI1_PANRE</name>
<accession>A0A7E4ZTI1</accession>
<dbReference type="WBParaSite" id="Pan_g16341.t1">
    <property type="protein sequence ID" value="Pan_g16341.t1"/>
    <property type="gene ID" value="Pan_g16341"/>
</dbReference>